<dbReference type="KEGG" id="chm:B842_00365"/>
<dbReference type="Pfam" id="PF09949">
    <property type="entry name" value="APP1_cat"/>
    <property type="match status" value="1"/>
</dbReference>
<dbReference type="PANTHER" id="PTHR28208:SF3">
    <property type="entry name" value="PHOSPHATIDATE PHOSPHATASE APP1"/>
    <property type="match status" value="1"/>
</dbReference>
<sequence length="336" mass="37643">MGISDIARTVERRINATGVRRKAAQGWRPAVTGFHGYGSPTRLHVLGRVLMESPDPASNQVQRGWRQFFTTQVSDIPVSVRIGDLVVESRTNAQGYIDVLVHDHGLTPGWHEVSLEPADGPATSARILIVDSDVRYGIISDIDDTVLVTWLPRALIAAWNAWVKRTDQRRPVPGMAEFYAELRRNHPNMPVFYLSTGAWNTFGTLVDFLARHNFPTGPLLLTDWGPTPTGLFRDGAEHKKIQLRNLIIEYPDIHWILIGDDGQHDPLTYSELVFEHPDRVAGVAIRQLSPQEHVLAHGTAAPLAQARREELFGVRTIVGEDGHELLEEYRKDPFLG</sequence>
<evidence type="ECO:0000313" key="3">
    <source>
        <dbReference type="Proteomes" id="UP000031524"/>
    </source>
</evidence>
<dbReference type="RefSeq" id="WP_040084543.1">
    <property type="nucleotide sequence ID" value="NZ_BCSU01000015.1"/>
</dbReference>
<proteinExistence type="predicted"/>
<dbReference type="PANTHER" id="PTHR28208">
    <property type="entry name" value="PHOSPHATIDATE PHOSPHATASE APP1"/>
    <property type="match status" value="1"/>
</dbReference>
<dbReference type="OrthoDB" id="9789875at2"/>
<dbReference type="InterPro" id="IPR019236">
    <property type="entry name" value="APP1_cat"/>
</dbReference>
<dbReference type="STRING" id="1223515.B842_00365"/>
<dbReference type="InterPro" id="IPR023214">
    <property type="entry name" value="HAD_sf"/>
</dbReference>
<dbReference type="HOGENOM" id="CLU_038931_0_0_11"/>
<dbReference type="InterPro" id="IPR052935">
    <property type="entry name" value="Mg2+_PAP"/>
</dbReference>
<organism evidence="2 3">
    <name type="scientific">Corynebacterium humireducens NBRC 106098 = DSM 45392</name>
    <dbReference type="NCBI Taxonomy" id="1223515"/>
    <lineage>
        <taxon>Bacteria</taxon>
        <taxon>Bacillati</taxon>
        <taxon>Actinomycetota</taxon>
        <taxon>Actinomycetes</taxon>
        <taxon>Mycobacteriales</taxon>
        <taxon>Corynebacteriaceae</taxon>
        <taxon>Corynebacterium</taxon>
    </lineage>
</organism>
<evidence type="ECO:0000259" key="1">
    <source>
        <dbReference type="Pfam" id="PF09949"/>
    </source>
</evidence>
<evidence type="ECO:0000313" key="2">
    <source>
        <dbReference type="EMBL" id="AJE31933.1"/>
    </source>
</evidence>
<name>A0A0B5D6I1_9CORY</name>
<dbReference type="GO" id="GO:0008195">
    <property type="term" value="F:phosphatidate phosphatase activity"/>
    <property type="evidence" value="ECO:0007669"/>
    <property type="project" value="InterPro"/>
</dbReference>
<accession>A0A0B5D6I1</accession>
<dbReference type="EMBL" id="CP005286">
    <property type="protein sequence ID" value="AJE31933.1"/>
    <property type="molecule type" value="Genomic_DNA"/>
</dbReference>
<dbReference type="Proteomes" id="UP000031524">
    <property type="component" value="Chromosome"/>
</dbReference>
<reference evidence="2 3" key="1">
    <citation type="submission" date="2013-04" db="EMBL/GenBank/DDBJ databases">
        <title>Complete genome sequence of Corynebacterium humireducens DSM 45392(T), isolated from a wastewater-fed microbial fuel cell.</title>
        <authorList>
            <person name="Ruckert C."/>
            <person name="Albersmeier A."/>
            <person name="Kalinowski J."/>
        </authorList>
    </citation>
    <scope>NUCLEOTIDE SEQUENCE [LARGE SCALE GENOMIC DNA]</scope>
    <source>
        <strain evidence="3">MFC-5</strain>
    </source>
</reference>
<dbReference type="AlphaFoldDB" id="A0A0B5D6I1"/>
<dbReference type="Gene3D" id="3.40.50.1000">
    <property type="entry name" value="HAD superfamily/HAD-like"/>
    <property type="match status" value="1"/>
</dbReference>
<keyword evidence="3" id="KW-1185">Reference proteome</keyword>
<protein>
    <recommendedName>
        <fullName evidence="1">Phosphatidate phosphatase APP1 catalytic domain-containing protein</fullName>
    </recommendedName>
</protein>
<feature type="domain" description="Phosphatidate phosphatase APP1 catalytic" evidence="1">
    <location>
        <begin position="136"/>
        <end position="287"/>
    </location>
</feature>
<gene>
    <name evidence="2" type="ORF">B842_00365</name>
</gene>